<sequence>MPHSTSAPRLGDLERVVMDRLWAAGATEGATVREVHEALEQDRDIAYTTVMTVLDRLAKKELVTREREGRAWRYFPADTREAMTAQTMRRTMDDMDVTDRRAALLHFLDGASSAEIDDLKAALAEVEARAGSGEETARRLRDRLRR</sequence>
<dbReference type="PIRSF" id="PIRSF019455">
    <property type="entry name" value="CopR_AtkY"/>
    <property type="match status" value="1"/>
</dbReference>
<accession>A0ABS2CP41</accession>
<comment type="caution">
    <text evidence="5">The sequence shown here is derived from an EMBL/GenBank/DDBJ whole genome shotgun (WGS) entry which is preliminary data.</text>
</comment>
<dbReference type="SUPFAM" id="SSF46785">
    <property type="entry name" value="Winged helix' DNA-binding domain"/>
    <property type="match status" value="1"/>
</dbReference>
<evidence type="ECO:0000313" key="5">
    <source>
        <dbReference type="EMBL" id="MBM6401654.1"/>
    </source>
</evidence>
<reference evidence="5" key="1">
    <citation type="submission" date="2021-02" db="EMBL/GenBank/DDBJ databases">
        <title>Phycicoccus sp. MQZ13P-5T, whole genome shotgun sequence.</title>
        <authorList>
            <person name="Tuo L."/>
        </authorList>
    </citation>
    <scope>NUCLEOTIDE SEQUENCE</scope>
    <source>
        <strain evidence="5">MQZ13P-5</strain>
    </source>
</reference>
<evidence type="ECO:0000313" key="6">
    <source>
        <dbReference type="Proteomes" id="UP001430172"/>
    </source>
</evidence>
<keyword evidence="6" id="KW-1185">Reference proteome</keyword>
<dbReference type="Pfam" id="PF03965">
    <property type="entry name" value="Penicillinase_R"/>
    <property type="match status" value="1"/>
</dbReference>
<evidence type="ECO:0000256" key="4">
    <source>
        <dbReference type="ARBA" id="ARBA00023163"/>
    </source>
</evidence>
<evidence type="ECO:0000256" key="1">
    <source>
        <dbReference type="ARBA" id="ARBA00011046"/>
    </source>
</evidence>
<proteinExistence type="inferred from homology"/>
<dbReference type="InterPro" id="IPR005650">
    <property type="entry name" value="BlaI_family"/>
</dbReference>
<protein>
    <submittedName>
        <fullName evidence="5">BlaI/MecI/CopY family transcriptional regulator</fullName>
    </submittedName>
</protein>
<keyword evidence="2" id="KW-0805">Transcription regulation</keyword>
<dbReference type="Gene3D" id="6.10.140.850">
    <property type="match status" value="1"/>
</dbReference>
<evidence type="ECO:0000256" key="2">
    <source>
        <dbReference type="ARBA" id="ARBA00023015"/>
    </source>
</evidence>
<keyword evidence="4" id="KW-0804">Transcription</keyword>
<dbReference type="InterPro" id="IPR036388">
    <property type="entry name" value="WH-like_DNA-bd_sf"/>
</dbReference>
<dbReference type="EMBL" id="JAFDVD010000016">
    <property type="protein sequence ID" value="MBM6401654.1"/>
    <property type="molecule type" value="Genomic_DNA"/>
</dbReference>
<organism evidence="5 6">
    <name type="scientific">Phycicoccus sonneratiae</name>
    <dbReference type="NCBI Taxonomy" id="2807628"/>
    <lineage>
        <taxon>Bacteria</taxon>
        <taxon>Bacillati</taxon>
        <taxon>Actinomycetota</taxon>
        <taxon>Actinomycetes</taxon>
        <taxon>Micrococcales</taxon>
        <taxon>Intrasporangiaceae</taxon>
        <taxon>Phycicoccus</taxon>
    </lineage>
</organism>
<dbReference type="RefSeq" id="WP_204132119.1">
    <property type="nucleotide sequence ID" value="NZ_JAFDVD010000016.1"/>
</dbReference>
<dbReference type="Gene3D" id="1.10.10.10">
    <property type="entry name" value="Winged helix-like DNA-binding domain superfamily/Winged helix DNA-binding domain"/>
    <property type="match status" value="1"/>
</dbReference>
<gene>
    <name evidence="5" type="ORF">JQN70_14755</name>
</gene>
<dbReference type="Proteomes" id="UP001430172">
    <property type="component" value="Unassembled WGS sequence"/>
</dbReference>
<name>A0ABS2CP41_9MICO</name>
<dbReference type="InterPro" id="IPR036390">
    <property type="entry name" value="WH_DNA-bd_sf"/>
</dbReference>
<evidence type="ECO:0000256" key="3">
    <source>
        <dbReference type="ARBA" id="ARBA00023125"/>
    </source>
</evidence>
<comment type="similarity">
    <text evidence="1">Belongs to the BlaI transcriptional regulatory family.</text>
</comment>
<keyword evidence="3" id="KW-0238">DNA-binding</keyword>